<dbReference type="AlphaFoldDB" id="A0A6A2Y7W7"/>
<keyword evidence="11" id="KW-1185">Reference proteome</keyword>
<evidence type="ECO:0000313" key="11">
    <source>
        <dbReference type="Proteomes" id="UP000436088"/>
    </source>
</evidence>
<dbReference type="InterPro" id="IPR001245">
    <property type="entry name" value="Ser-Thr/Tyr_kinase_cat_dom"/>
</dbReference>
<dbReference type="PROSITE" id="PS00109">
    <property type="entry name" value="PROTEIN_KINASE_TYR"/>
    <property type="match status" value="1"/>
</dbReference>
<gene>
    <name evidence="10" type="ORF">F3Y22_tig00112530pilonHSYRG00172</name>
</gene>
<comment type="caution">
    <text evidence="10">The sequence shown here is derived from an EMBL/GenBank/DDBJ whole genome shotgun (WGS) entry which is preliminary data.</text>
</comment>
<feature type="domain" description="Protein kinase" evidence="9">
    <location>
        <begin position="74"/>
        <end position="343"/>
    </location>
</feature>
<evidence type="ECO:0000313" key="10">
    <source>
        <dbReference type="EMBL" id="KAE8665714.1"/>
    </source>
</evidence>
<evidence type="ECO:0000256" key="2">
    <source>
        <dbReference type="ARBA" id="ARBA00022527"/>
    </source>
</evidence>
<dbReference type="SUPFAM" id="SSF56112">
    <property type="entry name" value="Protein kinase-like (PK-like)"/>
    <property type="match status" value="1"/>
</dbReference>
<dbReference type="InterPro" id="IPR008266">
    <property type="entry name" value="Tyr_kinase_AS"/>
</dbReference>
<reference evidence="10" key="1">
    <citation type="submission" date="2019-09" db="EMBL/GenBank/DDBJ databases">
        <title>Draft genome information of white flower Hibiscus syriacus.</title>
        <authorList>
            <person name="Kim Y.-M."/>
        </authorList>
    </citation>
    <scope>NUCLEOTIDE SEQUENCE [LARGE SCALE GENOMIC DNA]</scope>
    <source>
        <strain evidence="10">YM2019G1</strain>
    </source>
</reference>
<evidence type="ECO:0000256" key="1">
    <source>
        <dbReference type="ARBA" id="ARBA00012513"/>
    </source>
</evidence>
<dbReference type="EC" id="2.7.11.1" evidence="1"/>
<dbReference type="Gene3D" id="1.10.510.10">
    <property type="entry name" value="Transferase(Phosphotransferase) domain 1"/>
    <property type="match status" value="1"/>
</dbReference>
<evidence type="ECO:0000256" key="5">
    <source>
        <dbReference type="ARBA" id="ARBA00022777"/>
    </source>
</evidence>
<evidence type="ECO:0000256" key="3">
    <source>
        <dbReference type="ARBA" id="ARBA00022679"/>
    </source>
</evidence>
<dbReference type="InterPro" id="IPR000719">
    <property type="entry name" value="Prot_kinase_dom"/>
</dbReference>
<keyword evidence="4" id="KW-0547">Nucleotide-binding</keyword>
<comment type="catalytic activity">
    <reaction evidence="8">
        <text>L-seryl-[protein] + ATP = O-phospho-L-seryl-[protein] + ADP + H(+)</text>
        <dbReference type="Rhea" id="RHEA:17989"/>
        <dbReference type="Rhea" id="RHEA-COMP:9863"/>
        <dbReference type="Rhea" id="RHEA-COMP:11604"/>
        <dbReference type="ChEBI" id="CHEBI:15378"/>
        <dbReference type="ChEBI" id="CHEBI:29999"/>
        <dbReference type="ChEBI" id="CHEBI:30616"/>
        <dbReference type="ChEBI" id="CHEBI:83421"/>
        <dbReference type="ChEBI" id="CHEBI:456216"/>
        <dbReference type="EC" id="2.7.11.1"/>
    </reaction>
</comment>
<dbReference type="GO" id="GO:0005524">
    <property type="term" value="F:ATP binding"/>
    <property type="evidence" value="ECO:0007669"/>
    <property type="project" value="UniProtKB-KW"/>
</dbReference>
<name>A0A6A2Y7W7_HIBSY</name>
<dbReference type="FunFam" id="1.10.510.10:FF:001023">
    <property type="entry name" value="Os07g0541700 protein"/>
    <property type="match status" value="1"/>
</dbReference>
<keyword evidence="2" id="KW-0723">Serine/threonine-protein kinase</keyword>
<organism evidence="10 11">
    <name type="scientific">Hibiscus syriacus</name>
    <name type="common">Rose of Sharon</name>
    <dbReference type="NCBI Taxonomy" id="106335"/>
    <lineage>
        <taxon>Eukaryota</taxon>
        <taxon>Viridiplantae</taxon>
        <taxon>Streptophyta</taxon>
        <taxon>Embryophyta</taxon>
        <taxon>Tracheophyta</taxon>
        <taxon>Spermatophyta</taxon>
        <taxon>Magnoliopsida</taxon>
        <taxon>eudicotyledons</taxon>
        <taxon>Gunneridae</taxon>
        <taxon>Pentapetalae</taxon>
        <taxon>rosids</taxon>
        <taxon>malvids</taxon>
        <taxon>Malvales</taxon>
        <taxon>Malvaceae</taxon>
        <taxon>Malvoideae</taxon>
        <taxon>Hibiscus</taxon>
    </lineage>
</organism>
<comment type="catalytic activity">
    <reaction evidence="7">
        <text>L-threonyl-[protein] + ATP = O-phospho-L-threonyl-[protein] + ADP + H(+)</text>
        <dbReference type="Rhea" id="RHEA:46608"/>
        <dbReference type="Rhea" id="RHEA-COMP:11060"/>
        <dbReference type="Rhea" id="RHEA-COMP:11605"/>
        <dbReference type="ChEBI" id="CHEBI:15378"/>
        <dbReference type="ChEBI" id="CHEBI:30013"/>
        <dbReference type="ChEBI" id="CHEBI:30616"/>
        <dbReference type="ChEBI" id="CHEBI:61977"/>
        <dbReference type="ChEBI" id="CHEBI:456216"/>
        <dbReference type="EC" id="2.7.11.1"/>
    </reaction>
</comment>
<dbReference type="InterPro" id="IPR046958">
    <property type="entry name" value="RBK1/2/STUNTED"/>
</dbReference>
<sequence>MVRRIAGTTSVAWSLRKRRGRQWKSANSFSVIPLLTKSTKRYEEEEEELLERTREKPSWRSFSYSELVDATDNFNPENLLGIAGHAEVYKGHLPDGRIVAVKKIVSIDKEEDDQARDFLTELGIISHINHPNAAHLIGFGIDRGLHLVLEFSPYGYLTAMLFGSVCLDWKTRFKVAVGIAEGLKYLHHDCRRRIIHRDITASNILLTEDYKAQISDFGLAKWLPEQWHNHVVHHIEGTFGYLAPEYFMHGIVDEKTDVFAFGVLLLEIVTDNFDPNEMQRAMVAASMCISRLANMRQTMTKVVQLLKNEDEDGPVELHRIPCGRKAVIVDGSLERLQLQQLYK</sequence>
<dbReference type="FunFam" id="3.30.200.20:FF:000389">
    <property type="entry name" value="Receptor-like cytosolic serine/threonine-protein kinase RBK1"/>
    <property type="match status" value="1"/>
</dbReference>
<dbReference type="InterPro" id="IPR011009">
    <property type="entry name" value="Kinase-like_dom_sf"/>
</dbReference>
<evidence type="ECO:0000256" key="4">
    <source>
        <dbReference type="ARBA" id="ARBA00022741"/>
    </source>
</evidence>
<evidence type="ECO:0000256" key="7">
    <source>
        <dbReference type="ARBA" id="ARBA00047899"/>
    </source>
</evidence>
<evidence type="ECO:0000256" key="6">
    <source>
        <dbReference type="ARBA" id="ARBA00022840"/>
    </source>
</evidence>
<protein>
    <recommendedName>
        <fullName evidence="1">non-specific serine/threonine protein kinase</fullName>
        <ecNumber evidence="1">2.7.11.1</ecNumber>
    </recommendedName>
</protein>
<dbReference type="Gene3D" id="3.30.200.20">
    <property type="entry name" value="Phosphorylase Kinase, domain 1"/>
    <property type="match status" value="1"/>
</dbReference>
<keyword evidence="6" id="KW-0067">ATP-binding</keyword>
<evidence type="ECO:0000259" key="9">
    <source>
        <dbReference type="PROSITE" id="PS50011"/>
    </source>
</evidence>
<dbReference type="PANTHER" id="PTHR47987:SF7">
    <property type="entry name" value="PROTEIN KINASE SUPERFAMILY PROTEIN"/>
    <property type="match status" value="1"/>
</dbReference>
<keyword evidence="5" id="KW-0418">Kinase</keyword>
<dbReference type="Pfam" id="PF07714">
    <property type="entry name" value="PK_Tyr_Ser-Thr"/>
    <property type="match status" value="1"/>
</dbReference>
<dbReference type="Proteomes" id="UP000436088">
    <property type="component" value="Unassembled WGS sequence"/>
</dbReference>
<dbReference type="PROSITE" id="PS50011">
    <property type="entry name" value="PROTEIN_KINASE_DOM"/>
    <property type="match status" value="1"/>
</dbReference>
<keyword evidence="3" id="KW-0808">Transferase</keyword>
<proteinExistence type="predicted"/>
<evidence type="ECO:0000256" key="8">
    <source>
        <dbReference type="ARBA" id="ARBA00048679"/>
    </source>
</evidence>
<accession>A0A6A2Y7W7</accession>
<dbReference type="PANTHER" id="PTHR47987">
    <property type="entry name" value="OS08G0249100 PROTEIN"/>
    <property type="match status" value="1"/>
</dbReference>
<dbReference type="GO" id="GO:0004674">
    <property type="term" value="F:protein serine/threonine kinase activity"/>
    <property type="evidence" value="ECO:0007669"/>
    <property type="project" value="UniProtKB-KW"/>
</dbReference>
<dbReference type="EMBL" id="VEPZ02001607">
    <property type="protein sequence ID" value="KAE8665714.1"/>
    <property type="molecule type" value="Genomic_DNA"/>
</dbReference>